<evidence type="ECO:0000313" key="3">
    <source>
        <dbReference type="EMBL" id="CAD6268922.1"/>
    </source>
</evidence>
<feature type="region of interest" description="Disordered" evidence="1">
    <location>
        <begin position="1"/>
        <end position="33"/>
    </location>
</feature>
<dbReference type="Proteomes" id="UP000604825">
    <property type="component" value="Unassembled WGS sequence"/>
</dbReference>
<feature type="domain" description="DUF3615" evidence="2">
    <location>
        <begin position="105"/>
        <end position="204"/>
    </location>
</feature>
<sequence length="232" mass="26936">MSSPSRSRSSSQHDGVPRYFVKNRWDGVPRPQSKKLWPTDFSGGLDIRLESWNDPTPRESEFTVHDLHDACVEALSHDYSYFPFSSIKPSEEERKEHDRKSSVIALEVYTKQNNMQPTDLEFVEVKHRNIIGEFCKGYLHLNFLVKGLDGKHTMFFAEVHHNLRDEKDVYLCKPLGEDDCNPSKKNDQARCKGCQFRAKDLIHPNCGSFIAGHNTILYPEDSDEEERDWDFI</sequence>
<dbReference type="PANTHER" id="PTHR33326">
    <property type="entry name" value="OS05G0543800 PROTEIN"/>
    <property type="match status" value="1"/>
</dbReference>
<keyword evidence="4" id="KW-1185">Reference proteome</keyword>
<comment type="caution">
    <text evidence="3">The sequence shown here is derived from an EMBL/GenBank/DDBJ whole genome shotgun (WGS) entry which is preliminary data.</text>
</comment>
<dbReference type="AlphaFoldDB" id="A0A811RFY9"/>
<dbReference type="PANTHER" id="PTHR33326:SF21">
    <property type="match status" value="1"/>
</dbReference>
<name>A0A811RFY9_9POAL</name>
<proteinExistence type="predicted"/>
<dbReference type="Pfam" id="PF12274">
    <property type="entry name" value="DUF3615"/>
    <property type="match status" value="1"/>
</dbReference>
<protein>
    <recommendedName>
        <fullName evidence="2">DUF3615 domain-containing protein</fullName>
    </recommendedName>
</protein>
<organism evidence="3 4">
    <name type="scientific">Miscanthus lutarioriparius</name>
    <dbReference type="NCBI Taxonomy" id="422564"/>
    <lineage>
        <taxon>Eukaryota</taxon>
        <taxon>Viridiplantae</taxon>
        <taxon>Streptophyta</taxon>
        <taxon>Embryophyta</taxon>
        <taxon>Tracheophyta</taxon>
        <taxon>Spermatophyta</taxon>
        <taxon>Magnoliopsida</taxon>
        <taxon>Liliopsida</taxon>
        <taxon>Poales</taxon>
        <taxon>Poaceae</taxon>
        <taxon>PACMAD clade</taxon>
        <taxon>Panicoideae</taxon>
        <taxon>Andropogonodae</taxon>
        <taxon>Andropogoneae</taxon>
        <taxon>Saccharinae</taxon>
        <taxon>Miscanthus</taxon>
    </lineage>
</organism>
<evidence type="ECO:0000256" key="1">
    <source>
        <dbReference type="SAM" id="MobiDB-lite"/>
    </source>
</evidence>
<accession>A0A811RFY9</accession>
<evidence type="ECO:0000313" key="4">
    <source>
        <dbReference type="Proteomes" id="UP000604825"/>
    </source>
</evidence>
<reference evidence="3" key="1">
    <citation type="submission" date="2020-10" db="EMBL/GenBank/DDBJ databases">
        <authorList>
            <person name="Han B."/>
            <person name="Lu T."/>
            <person name="Zhao Q."/>
            <person name="Huang X."/>
            <person name="Zhao Y."/>
        </authorList>
    </citation>
    <scope>NUCLEOTIDE SEQUENCE</scope>
</reference>
<gene>
    <name evidence="3" type="ORF">NCGR_LOCUS52227</name>
</gene>
<evidence type="ECO:0000259" key="2">
    <source>
        <dbReference type="Pfam" id="PF12274"/>
    </source>
</evidence>
<dbReference type="EMBL" id="CAJGYO010000014">
    <property type="protein sequence ID" value="CAD6268922.1"/>
    <property type="molecule type" value="Genomic_DNA"/>
</dbReference>
<feature type="compositionally biased region" description="Low complexity" evidence="1">
    <location>
        <begin position="1"/>
        <end position="10"/>
    </location>
</feature>
<dbReference type="OrthoDB" id="664302at2759"/>
<dbReference type="InterPro" id="IPR022059">
    <property type="entry name" value="DUF3615"/>
</dbReference>